<protein>
    <recommendedName>
        <fullName evidence="4">EF-hand domain-containing protein</fullName>
    </recommendedName>
</protein>
<dbReference type="InterPro" id="IPR011992">
    <property type="entry name" value="EF-hand-dom_pair"/>
</dbReference>
<dbReference type="InterPro" id="IPR008907">
    <property type="entry name" value="TPP/p25"/>
</dbReference>
<dbReference type="HOGENOM" id="CLU_1512493_0_0_1"/>
<dbReference type="AlphaFoldDB" id="T1JNI5"/>
<dbReference type="Gene3D" id="1.10.238.10">
    <property type="entry name" value="EF-hand"/>
    <property type="match status" value="1"/>
</dbReference>
<dbReference type="EnsemblMetazoa" id="SMAR015414-RA">
    <property type="protein sequence ID" value="SMAR015414-PA"/>
    <property type="gene ID" value="SMAR015414"/>
</dbReference>
<dbReference type="STRING" id="126957.T1JNI5"/>
<dbReference type="eggNOG" id="KOG4070">
    <property type="taxonomic scope" value="Eukaryota"/>
</dbReference>
<keyword evidence="3" id="KW-1185">Reference proteome</keyword>
<dbReference type="Pfam" id="PF05517">
    <property type="entry name" value="p25-alpha"/>
    <property type="match status" value="1"/>
</dbReference>
<dbReference type="EMBL" id="JH431820">
    <property type="status" value="NOT_ANNOTATED_CDS"/>
    <property type="molecule type" value="Genomic_DNA"/>
</dbReference>
<name>T1JNI5_STRMM</name>
<evidence type="ECO:0008006" key="4">
    <source>
        <dbReference type="Google" id="ProtNLM"/>
    </source>
</evidence>
<dbReference type="GO" id="GO:0046785">
    <property type="term" value="P:microtubule polymerization"/>
    <property type="evidence" value="ECO:0007669"/>
    <property type="project" value="InterPro"/>
</dbReference>
<accession>T1JNI5</accession>
<dbReference type="SUPFAM" id="SSF47473">
    <property type="entry name" value="EF-hand"/>
    <property type="match status" value="1"/>
</dbReference>
<reference evidence="2" key="2">
    <citation type="submission" date="2015-02" db="UniProtKB">
        <authorList>
            <consortium name="EnsemblMetazoa"/>
        </authorList>
    </citation>
    <scope>IDENTIFICATION</scope>
</reference>
<evidence type="ECO:0000313" key="2">
    <source>
        <dbReference type="EnsemblMetazoa" id="SMAR015414-PA"/>
    </source>
</evidence>
<comment type="similarity">
    <text evidence="1">Belongs to the TPPP family.</text>
</comment>
<sequence>MSTNVRDTRLDTSSLWSGKTAPPVATLFAQDPRNPNWTFDDAFYAFSRFGDQHGDGQSITLSKIDKWFKQAKIFNTVATITTADTAINFKLIARRNKRITQEEFYRFLDAFCRSKRMCPVDVGTRLVGCGSPESYTSSQLCRAGGYRSSSTRVHVDPQLYKHVLNTKLLEAPYLGQSA</sequence>
<organism evidence="2 3">
    <name type="scientific">Strigamia maritima</name>
    <name type="common">European centipede</name>
    <name type="synonym">Geophilus maritimus</name>
    <dbReference type="NCBI Taxonomy" id="126957"/>
    <lineage>
        <taxon>Eukaryota</taxon>
        <taxon>Metazoa</taxon>
        <taxon>Ecdysozoa</taxon>
        <taxon>Arthropoda</taxon>
        <taxon>Myriapoda</taxon>
        <taxon>Chilopoda</taxon>
        <taxon>Pleurostigmophora</taxon>
        <taxon>Geophilomorpha</taxon>
        <taxon>Linotaeniidae</taxon>
        <taxon>Strigamia</taxon>
    </lineage>
</organism>
<reference evidence="3" key="1">
    <citation type="submission" date="2011-05" db="EMBL/GenBank/DDBJ databases">
        <authorList>
            <person name="Richards S.R."/>
            <person name="Qu J."/>
            <person name="Jiang H."/>
            <person name="Jhangiani S.N."/>
            <person name="Agravi P."/>
            <person name="Goodspeed R."/>
            <person name="Gross S."/>
            <person name="Mandapat C."/>
            <person name="Jackson L."/>
            <person name="Mathew T."/>
            <person name="Pu L."/>
            <person name="Thornton R."/>
            <person name="Saada N."/>
            <person name="Wilczek-Boney K.B."/>
            <person name="Lee S."/>
            <person name="Kovar C."/>
            <person name="Wu Y."/>
            <person name="Scherer S.E."/>
            <person name="Worley K.C."/>
            <person name="Muzny D.M."/>
            <person name="Gibbs R."/>
        </authorList>
    </citation>
    <scope>NUCLEOTIDE SEQUENCE</scope>
    <source>
        <strain evidence="3">Brora</strain>
    </source>
</reference>
<dbReference type="PhylomeDB" id="T1JNI5"/>
<proteinExistence type="inferred from homology"/>
<evidence type="ECO:0000313" key="3">
    <source>
        <dbReference type="Proteomes" id="UP000014500"/>
    </source>
</evidence>
<evidence type="ECO:0000256" key="1">
    <source>
        <dbReference type="ARBA" id="ARBA00010994"/>
    </source>
</evidence>
<dbReference type="GO" id="GO:0015631">
    <property type="term" value="F:tubulin binding"/>
    <property type="evidence" value="ECO:0007669"/>
    <property type="project" value="InterPro"/>
</dbReference>
<dbReference type="Proteomes" id="UP000014500">
    <property type="component" value="Unassembled WGS sequence"/>
</dbReference>